<proteinExistence type="predicted"/>
<dbReference type="Gene3D" id="3.40.50.150">
    <property type="entry name" value="Vaccinia Virus protein VP39"/>
    <property type="match status" value="1"/>
</dbReference>
<dbReference type="OrthoDB" id="411785at2759"/>
<organism evidence="1 2">
    <name type="scientific">Leptomonas seymouri</name>
    <dbReference type="NCBI Taxonomy" id="5684"/>
    <lineage>
        <taxon>Eukaryota</taxon>
        <taxon>Discoba</taxon>
        <taxon>Euglenozoa</taxon>
        <taxon>Kinetoplastea</taxon>
        <taxon>Metakinetoplastina</taxon>
        <taxon>Trypanosomatida</taxon>
        <taxon>Trypanosomatidae</taxon>
        <taxon>Leishmaniinae</taxon>
        <taxon>Leptomonas</taxon>
    </lineage>
</organism>
<dbReference type="EMBL" id="LJSK01000272">
    <property type="protein sequence ID" value="KPI84289.1"/>
    <property type="molecule type" value="Genomic_DNA"/>
</dbReference>
<gene>
    <name evidence="1" type="ORF">ABL78_6656</name>
</gene>
<dbReference type="OMA" id="VEPMCIK"/>
<dbReference type="AlphaFoldDB" id="A0A0N0P3M2"/>
<dbReference type="Proteomes" id="UP000038009">
    <property type="component" value="Unassembled WGS sequence"/>
</dbReference>
<comment type="caution">
    <text evidence="1">The sequence shown here is derived from an EMBL/GenBank/DDBJ whole genome shotgun (WGS) entry which is preliminary data.</text>
</comment>
<accession>A0A0N0P3M2</accession>
<reference evidence="1 2" key="1">
    <citation type="journal article" date="2015" name="PLoS Pathog.">
        <title>Leptomonas seymouri: Adaptations to the Dixenous Life Cycle Analyzed by Genome Sequencing, Transcriptome Profiling and Co-infection with Leishmania donovani.</title>
        <authorList>
            <person name="Kraeva N."/>
            <person name="Butenko A."/>
            <person name="Hlavacova J."/>
            <person name="Kostygov A."/>
            <person name="Myskova J."/>
            <person name="Grybchuk D."/>
            <person name="Lestinova T."/>
            <person name="Votypka J."/>
            <person name="Volf P."/>
            <person name="Opperdoes F."/>
            <person name="Flegontov P."/>
            <person name="Lukes J."/>
            <person name="Yurchenko V."/>
        </authorList>
    </citation>
    <scope>NUCLEOTIDE SEQUENCE [LARGE SCALE GENOMIC DNA]</scope>
    <source>
        <strain evidence="1 2">ATCC 30220</strain>
    </source>
</reference>
<protein>
    <submittedName>
        <fullName evidence="1">Uncharacterized protein</fullName>
    </submittedName>
</protein>
<sequence>MPSYFFRFPSRQVCVLAVLGCGTTAAAYETWDVMRTRSNAVPVFDSAAVVRTEESARYRCERLHGFDVVVRSYYVATDGKSGNSTYLEGDASTTTAASSTNSLSTRFRRLANLFSNSTYRVSDDSTIPESANETASVRLVVRDARDAAVLAKRSAKNDTSLIAAGHWPPHTSKYAALVLEPRAGNAKDNHDLSSSRSLLRQLADGATHQSLVRCNPRSSLLDMACEADSAYLGAPYLRVLLSGFLLLPSTLSLLNIAVLGVGGGSLPMFLQQYFASRLYQCDLVDIEPMCLKAAVEQLGLKESLDTVALRRAGGGVHYYVGDAVQYLRQHVHHNETVKSNPSVTASSLVSRWQEVDIKASIVNASTPVFDVANTRNSGAVTGPSSGFSSPTSIKRQHQLDLLFVDLFVGSELDSAVTSVDFLQLCRGALSPYGVAAFNLPAADKAFVQRCGVVFGDHNVFRIPVPASSNEVVLVRGGAGSRVDMVGPELSHRHLYRRAQELTAHYRLPYDLASHYPVWWRL</sequence>
<dbReference type="SUPFAM" id="SSF53335">
    <property type="entry name" value="S-adenosyl-L-methionine-dependent methyltransferases"/>
    <property type="match status" value="1"/>
</dbReference>
<evidence type="ECO:0000313" key="2">
    <source>
        <dbReference type="Proteomes" id="UP000038009"/>
    </source>
</evidence>
<name>A0A0N0P3M2_LEPSE</name>
<dbReference type="VEuPathDB" id="TriTrypDB:Lsey_0272_0060"/>
<evidence type="ECO:0000313" key="1">
    <source>
        <dbReference type="EMBL" id="KPI84289.1"/>
    </source>
</evidence>
<keyword evidence="2" id="KW-1185">Reference proteome</keyword>
<dbReference type="InterPro" id="IPR029063">
    <property type="entry name" value="SAM-dependent_MTases_sf"/>
</dbReference>